<organism evidence="2 3">
    <name type="scientific">Phaeobacter gallaeciensis</name>
    <dbReference type="NCBI Taxonomy" id="60890"/>
    <lineage>
        <taxon>Bacteria</taxon>
        <taxon>Pseudomonadati</taxon>
        <taxon>Pseudomonadota</taxon>
        <taxon>Alphaproteobacteria</taxon>
        <taxon>Rhodobacterales</taxon>
        <taxon>Roseobacteraceae</taxon>
        <taxon>Phaeobacter</taxon>
    </lineage>
</organism>
<sequence length="263" mass="28998">MMDEQPSCGASVTVAVSTLGHRVSSLSLPAPVAGINYLVLVQNPVSEALMPSMRDDVRVEAIETMGLSNSRNAALALAEGPFVLFSDDDLDLDPKGILALRTALEQAPDLTWAAGWRQERLPRRGVRSRIHRLGWFNSGRICAPELMVRNHDVTRAGVWFDPNFGVGARYPLGEEYAFVTDMLKAGLKGRSFPTVTGSHPHASTGENWSDPDLLAARQMLLTRVFGLWAPLLRMVYALRHRHRLGSFGAAVRFAMGQPQNHFR</sequence>
<dbReference type="InterPro" id="IPR001173">
    <property type="entry name" value="Glyco_trans_2-like"/>
</dbReference>
<comment type="caution">
    <text evidence="2">The sequence shown here is derived from an EMBL/GenBank/DDBJ whole genome shotgun (WGS) entry which is preliminary data.</text>
</comment>
<dbReference type="InterPro" id="IPR029044">
    <property type="entry name" value="Nucleotide-diphossugar_trans"/>
</dbReference>
<dbReference type="AlphaFoldDB" id="A0A366X2T2"/>
<dbReference type="Pfam" id="PF00535">
    <property type="entry name" value="Glycos_transf_2"/>
    <property type="match status" value="1"/>
</dbReference>
<dbReference type="OrthoDB" id="5174363at2"/>
<dbReference type="RefSeq" id="WP_113823035.1">
    <property type="nucleotide sequence ID" value="NZ_QOCE01000022.1"/>
</dbReference>
<proteinExistence type="predicted"/>
<dbReference type="EMBL" id="QOCE01000022">
    <property type="protein sequence ID" value="RBW57042.1"/>
    <property type="molecule type" value="Genomic_DNA"/>
</dbReference>
<accession>A0A366X2T2</accession>
<dbReference type="Gene3D" id="3.90.550.10">
    <property type="entry name" value="Spore Coat Polysaccharide Biosynthesis Protein SpsA, Chain A"/>
    <property type="match status" value="1"/>
</dbReference>
<evidence type="ECO:0000259" key="1">
    <source>
        <dbReference type="Pfam" id="PF00535"/>
    </source>
</evidence>
<gene>
    <name evidence="2" type="ORF">DS909_08545</name>
</gene>
<feature type="domain" description="Glycosyltransferase 2-like" evidence="1">
    <location>
        <begin position="55"/>
        <end position="118"/>
    </location>
</feature>
<evidence type="ECO:0000313" key="3">
    <source>
        <dbReference type="Proteomes" id="UP000252706"/>
    </source>
</evidence>
<name>A0A366X2T2_9RHOB</name>
<dbReference type="SUPFAM" id="SSF53448">
    <property type="entry name" value="Nucleotide-diphospho-sugar transferases"/>
    <property type="match status" value="1"/>
</dbReference>
<dbReference type="Proteomes" id="UP000252706">
    <property type="component" value="Unassembled WGS sequence"/>
</dbReference>
<protein>
    <recommendedName>
        <fullName evidence="1">Glycosyltransferase 2-like domain-containing protein</fullName>
    </recommendedName>
</protein>
<reference evidence="2 3" key="1">
    <citation type="submission" date="2018-07" db="EMBL/GenBank/DDBJ databases">
        <title>Modular assembly of carbohydrate-degrading microbial communities in the ocean.</title>
        <authorList>
            <person name="Enke T.N."/>
            <person name="Datta M.S."/>
            <person name="Schwartzman J.A."/>
            <person name="Cermak N."/>
            <person name="Schmitz D.A."/>
            <person name="Barrere J."/>
            <person name="Cordero O.X."/>
        </authorList>
    </citation>
    <scope>NUCLEOTIDE SEQUENCE [LARGE SCALE GENOMIC DNA]</scope>
    <source>
        <strain evidence="2 3">C3M10</strain>
    </source>
</reference>
<evidence type="ECO:0000313" key="2">
    <source>
        <dbReference type="EMBL" id="RBW57042.1"/>
    </source>
</evidence>